<keyword evidence="2" id="KW-1185">Reference proteome</keyword>
<accession>A0A2A6CHG7</accession>
<sequence>MGPEHRGGTGQDTSAILHHPFVFPYFLSCSLYLCPHLFTPPTRAAHRTTDTVKAALLPFLLLFPLVFGRSGGLEPVTLLGTEEGEDSPHSHALSPHHSVVSSPFGGPLTAGPIDKGGSPLRRGSIGYRIVPYLERRMQTTPDAESARTVANGRKHAPQPFAPASRRALIAVPERVAARLEDLALLPAAARSLSTSTEEKEEEGMNSGNEVVFPVVARSSSTLTDGKEEGGRIRAVGFFNI</sequence>
<proteinExistence type="predicted"/>
<reference evidence="1" key="2">
    <citation type="submission" date="2022-06" db="UniProtKB">
        <authorList>
            <consortium name="EnsemblMetazoa"/>
        </authorList>
    </citation>
    <scope>IDENTIFICATION</scope>
    <source>
        <strain evidence="1">PS312</strain>
    </source>
</reference>
<dbReference type="AlphaFoldDB" id="A0A2A6CHG7"/>
<evidence type="ECO:0000313" key="2">
    <source>
        <dbReference type="Proteomes" id="UP000005239"/>
    </source>
</evidence>
<dbReference type="Proteomes" id="UP000005239">
    <property type="component" value="Unassembled WGS sequence"/>
</dbReference>
<gene>
    <name evidence="1" type="primary">WBGene00283075</name>
</gene>
<dbReference type="EnsemblMetazoa" id="PPA44706.1">
    <property type="protein sequence ID" value="PPA44706.1"/>
    <property type="gene ID" value="WBGene00283075"/>
</dbReference>
<accession>A0A8R1V089</accession>
<reference evidence="2" key="1">
    <citation type="journal article" date="2008" name="Nat. Genet.">
        <title>The Pristionchus pacificus genome provides a unique perspective on nematode lifestyle and parasitism.</title>
        <authorList>
            <person name="Dieterich C."/>
            <person name="Clifton S.W."/>
            <person name="Schuster L.N."/>
            <person name="Chinwalla A."/>
            <person name="Delehaunty K."/>
            <person name="Dinkelacker I."/>
            <person name="Fulton L."/>
            <person name="Fulton R."/>
            <person name="Godfrey J."/>
            <person name="Minx P."/>
            <person name="Mitreva M."/>
            <person name="Roeseler W."/>
            <person name="Tian H."/>
            <person name="Witte H."/>
            <person name="Yang S.P."/>
            <person name="Wilson R.K."/>
            <person name="Sommer R.J."/>
        </authorList>
    </citation>
    <scope>NUCLEOTIDE SEQUENCE [LARGE SCALE GENOMIC DNA]</scope>
    <source>
        <strain evidence="2">PS312</strain>
    </source>
</reference>
<protein>
    <submittedName>
        <fullName evidence="1">Uncharacterized protein</fullName>
    </submittedName>
</protein>
<name>A0A2A6CHG7_PRIPA</name>
<organism evidence="1 2">
    <name type="scientific">Pristionchus pacificus</name>
    <name type="common">Parasitic nematode worm</name>
    <dbReference type="NCBI Taxonomy" id="54126"/>
    <lineage>
        <taxon>Eukaryota</taxon>
        <taxon>Metazoa</taxon>
        <taxon>Ecdysozoa</taxon>
        <taxon>Nematoda</taxon>
        <taxon>Chromadorea</taxon>
        <taxon>Rhabditida</taxon>
        <taxon>Rhabditina</taxon>
        <taxon>Diplogasteromorpha</taxon>
        <taxon>Diplogasteroidea</taxon>
        <taxon>Neodiplogasteridae</taxon>
        <taxon>Pristionchus</taxon>
    </lineage>
</organism>
<evidence type="ECO:0000313" key="1">
    <source>
        <dbReference type="EnsemblMetazoa" id="PPA44706.1"/>
    </source>
</evidence>